<keyword evidence="8" id="KW-1185">Reference proteome</keyword>
<dbReference type="Proteomes" id="UP000549971">
    <property type="component" value="Unassembled WGS sequence"/>
</dbReference>
<dbReference type="InterPro" id="IPR009057">
    <property type="entry name" value="Homeodomain-like_sf"/>
</dbReference>
<dbReference type="SUPFAM" id="SSF48498">
    <property type="entry name" value="Tetracyclin repressor-like, C-terminal domain"/>
    <property type="match status" value="1"/>
</dbReference>
<dbReference type="RefSeq" id="WP_184795323.1">
    <property type="nucleotide sequence ID" value="NZ_JACHMY010000001.1"/>
</dbReference>
<evidence type="ECO:0000256" key="1">
    <source>
        <dbReference type="ARBA" id="ARBA00022491"/>
    </source>
</evidence>
<dbReference type="InterPro" id="IPR001647">
    <property type="entry name" value="HTH_TetR"/>
</dbReference>
<organism evidence="7 8">
    <name type="scientific">Kribbella italica</name>
    <dbReference type="NCBI Taxonomy" id="1540520"/>
    <lineage>
        <taxon>Bacteria</taxon>
        <taxon>Bacillati</taxon>
        <taxon>Actinomycetota</taxon>
        <taxon>Actinomycetes</taxon>
        <taxon>Propionibacteriales</taxon>
        <taxon>Kribbellaceae</taxon>
        <taxon>Kribbella</taxon>
    </lineage>
</organism>
<dbReference type="EMBL" id="JACHMY010000001">
    <property type="protein sequence ID" value="MBB5835710.1"/>
    <property type="molecule type" value="Genomic_DNA"/>
</dbReference>
<comment type="caution">
    <text evidence="7">The sequence shown here is derived from an EMBL/GenBank/DDBJ whole genome shotgun (WGS) entry which is preliminary data.</text>
</comment>
<name>A0A7W9MU15_9ACTN</name>
<protein>
    <submittedName>
        <fullName evidence="7">AcrR family transcriptional regulator</fullName>
    </submittedName>
</protein>
<dbReference type="InterPro" id="IPR039538">
    <property type="entry name" value="BetI_C"/>
</dbReference>
<evidence type="ECO:0000313" key="7">
    <source>
        <dbReference type="EMBL" id="MBB5835710.1"/>
    </source>
</evidence>
<dbReference type="Gene3D" id="1.10.357.10">
    <property type="entry name" value="Tetracycline Repressor, domain 2"/>
    <property type="match status" value="1"/>
</dbReference>
<keyword evidence="3 5" id="KW-0238">DNA-binding</keyword>
<evidence type="ECO:0000256" key="3">
    <source>
        <dbReference type="ARBA" id="ARBA00023125"/>
    </source>
</evidence>
<feature type="DNA-binding region" description="H-T-H motif" evidence="5">
    <location>
        <begin position="31"/>
        <end position="50"/>
    </location>
</feature>
<dbReference type="InterPro" id="IPR036271">
    <property type="entry name" value="Tet_transcr_reg_TetR-rel_C_sf"/>
</dbReference>
<dbReference type="Pfam" id="PF13977">
    <property type="entry name" value="TetR_C_6"/>
    <property type="match status" value="1"/>
</dbReference>
<dbReference type="GO" id="GO:0003677">
    <property type="term" value="F:DNA binding"/>
    <property type="evidence" value="ECO:0007669"/>
    <property type="project" value="UniProtKB-UniRule"/>
</dbReference>
<evidence type="ECO:0000256" key="4">
    <source>
        <dbReference type="ARBA" id="ARBA00023163"/>
    </source>
</evidence>
<dbReference type="AlphaFoldDB" id="A0A7W9MU15"/>
<feature type="domain" description="HTH tetR-type" evidence="6">
    <location>
        <begin position="8"/>
        <end position="68"/>
    </location>
</feature>
<accession>A0A7W9MU15</accession>
<evidence type="ECO:0000256" key="5">
    <source>
        <dbReference type="PROSITE-ProRule" id="PRU00335"/>
    </source>
</evidence>
<sequence length="208" mass="23149">MPKRVDPEVRREQVADAVIDEIAEHGLRSVTLARISARTGLAIGSIRHYFGDTLREVMRFTLSVLTQRVVRRATALSDDPVARITDAIVFAAPTDDRERRENIALVEYRVMARTDQEFAADIAASSLEGAEVIRSLLRDALADRTIEEEALRREALLLFALVEGFSFSSALLSVTLRETDVRAVVAATVQRLRDSYPPVEEAAEDARN</sequence>
<dbReference type="SUPFAM" id="SSF46689">
    <property type="entry name" value="Homeodomain-like"/>
    <property type="match status" value="1"/>
</dbReference>
<keyword evidence="2" id="KW-0805">Transcription regulation</keyword>
<proteinExistence type="predicted"/>
<gene>
    <name evidence="7" type="ORF">HDA39_002444</name>
</gene>
<keyword evidence="4" id="KW-0804">Transcription</keyword>
<evidence type="ECO:0000259" key="6">
    <source>
        <dbReference type="PROSITE" id="PS50977"/>
    </source>
</evidence>
<evidence type="ECO:0000313" key="8">
    <source>
        <dbReference type="Proteomes" id="UP000549971"/>
    </source>
</evidence>
<reference evidence="7 8" key="1">
    <citation type="submission" date="2020-08" db="EMBL/GenBank/DDBJ databases">
        <title>Sequencing the genomes of 1000 actinobacteria strains.</title>
        <authorList>
            <person name="Klenk H.-P."/>
        </authorList>
    </citation>
    <scope>NUCLEOTIDE SEQUENCE [LARGE SCALE GENOMIC DNA]</scope>
    <source>
        <strain evidence="7 8">DSM 28967</strain>
    </source>
</reference>
<evidence type="ECO:0000256" key="2">
    <source>
        <dbReference type="ARBA" id="ARBA00023015"/>
    </source>
</evidence>
<keyword evidence="1" id="KW-0678">Repressor</keyword>
<dbReference type="PROSITE" id="PS50977">
    <property type="entry name" value="HTH_TETR_2"/>
    <property type="match status" value="1"/>
</dbReference>